<evidence type="ECO:0000313" key="2">
    <source>
        <dbReference type="Proteomes" id="UP001153714"/>
    </source>
</evidence>
<proteinExistence type="predicted"/>
<reference evidence="1" key="2">
    <citation type="submission" date="2022-10" db="EMBL/GenBank/DDBJ databases">
        <authorList>
            <consortium name="ENA_rothamsted_submissions"/>
            <consortium name="culmorum"/>
            <person name="King R."/>
        </authorList>
    </citation>
    <scope>NUCLEOTIDE SEQUENCE</scope>
</reference>
<dbReference type="PANTHER" id="PTHR34494:SF1">
    <property type="entry name" value="PROTEIN CBG25024"/>
    <property type="match status" value="1"/>
</dbReference>
<name>A0A9N9WLD2_9NEOP</name>
<dbReference type="EMBL" id="OU893339">
    <property type="protein sequence ID" value="CAG9796233.1"/>
    <property type="molecule type" value="Genomic_DNA"/>
</dbReference>
<protein>
    <submittedName>
        <fullName evidence="1">Uncharacterized protein</fullName>
    </submittedName>
</protein>
<dbReference type="AlphaFoldDB" id="A0A9N9WLD2"/>
<keyword evidence="2" id="KW-1185">Reference proteome</keyword>
<evidence type="ECO:0000313" key="1">
    <source>
        <dbReference type="EMBL" id="CAG9796233.1"/>
    </source>
</evidence>
<gene>
    <name evidence="1" type="ORF">DIATSA_LOCUS13434</name>
</gene>
<dbReference type="PANTHER" id="PTHR34494">
    <property type="entry name" value="PROTEIN CBG25024"/>
    <property type="match status" value="1"/>
</dbReference>
<reference evidence="1" key="1">
    <citation type="submission" date="2021-12" db="EMBL/GenBank/DDBJ databases">
        <authorList>
            <person name="King R."/>
        </authorList>
    </citation>
    <scope>NUCLEOTIDE SEQUENCE</scope>
</reference>
<dbReference type="Proteomes" id="UP001153714">
    <property type="component" value="Chromosome 8"/>
</dbReference>
<sequence length="147" mass="15356">MLITNTAYSKDIVKMNFINHIPVAGQIKGFAHLLCGDDEEGIKCLKQANRSSFVAGGAIVGSVFGLPGACGGAAIGGTTMDCIHSVACDTSEGTIRAGDRILRDIEKGRNPTRSSLNLGVYVAADAFSGYGTYRGLPTRGGIRIHPL</sequence>
<accession>A0A9N9WLD2</accession>
<organism evidence="1 2">
    <name type="scientific">Diatraea saccharalis</name>
    <name type="common">sugarcane borer</name>
    <dbReference type="NCBI Taxonomy" id="40085"/>
    <lineage>
        <taxon>Eukaryota</taxon>
        <taxon>Metazoa</taxon>
        <taxon>Ecdysozoa</taxon>
        <taxon>Arthropoda</taxon>
        <taxon>Hexapoda</taxon>
        <taxon>Insecta</taxon>
        <taxon>Pterygota</taxon>
        <taxon>Neoptera</taxon>
        <taxon>Endopterygota</taxon>
        <taxon>Lepidoptera</taxon>
        <taxon>Glossata</taxon>
        <taxon>Ditrysia</taxon>
        <taxon>Pyraloidea</taxon>
        <taxon>Crambidae</taxon>
        <taxon>Crambinae</taxon>
        <taxon>Diatraea</taxon>
    </lineage>
</organism>